<dbReference type="EMBL" id="CATOUU010001179">
    <property type="protein sequence ID" value="CAI9977562.1"/>
    <property type="molecule type" value="Genomic_DNA"/>
</dbReference>
<comment type="caution">
    <text evidence="1">The sequence shown here is derived from an EMBL/GenBank/DDBJ whole genome shotgun (WGS) entry which is preliminary data.</text>
</comment>
<dbReference type="Proteomes" id="UP001642409">
    <property type="component" value="Unassembled WGS sequence"/>
</dbReference>
<gene>
    <name evidence="2" type="ORF">HINF_LOCUS31942</name>
    <name evidence="1" type="ORF">HINF_LOCUS65207</name>
</gene>
<keyword evidence="3" id="KW-1185">Reference proteome</keyword>
<organism evidence="1">
    <name type="scientific">Hexamita inflata</name>
    <dbReference type="NCBI Taxonomy" id="28002"/>
    <lineage>
        <taxon>Eukaryota</taxon>
        <taxon>Metamonada</taxon>
        <taxon>Diplomonadida</taxon>
        <taxon>Hexamitidae</taxon>
        <taxon>Hexamitinae</taxon>
        <taxon>Hexamita</taxon>
    </lineage>
</organism>
<dbReference type="EMBL" id="CAXDID020000108">
    <property type="protein sequence ID" value="CAL6028721.1"/>
    <property type="molecule type" value="Genomic_DNA"/>
</dbReference>
<dbReference type="PROSITE" id="PS51450">
    <property type="entry name" value="LRR"/>
    <property type="match status" value="1"/>
</dbReference>
<sequence>MKSRDISDEMIKEFKDMVQNNKLVIQNQELFNSLSFIKLLDIKVLQLIQCKLHLQPDLNNKSIVELMIKSCELKTVEGLQLRNLDVLNLSDNKLTSIQNIKNFAKLKV</sequence>
<reference evidence="1" key="1">
    <citation type="submission" date="2023-06" db="EMBL/GenBank/DDBJ databases">
        <authorList>
            <person name="Kurt Z."/>
        </authorList>
    </citation>
    <scope>NUCLEOTIDE SEQUENCE</scope>
</reference>
<protein>
    <submittedName>
        <fullName evidence="1">Leucine-rich repeat domain superfamily</fullName>
    </submittedName>
    <submittedName>
        <fullName evidence="2">Leucine-rich_repeat domain superfamily</fullName>
    </submittedName>
</protein>
<name>A0AA86V5X9_9EUKA</name>
<dbReference type="SUPFAM" id="SSF52058">
    <property type="entry name" value="L domain-like"/>
    <property type="match status" value="1"/>
</dbReference>
<dbReference type="Gene3D" id="3.80.10.10">
    <property type="entry name" value="Ribonuclease Inhibitor"/>
    <property type="match status" value="1"/>
</dbReference>
<dbReference type="InterPro" id="IPR032675">
    <property type="entry name" value="LRR_dom_sf"/>
</dbReference>
<dbReference type="InterPro" id="IPR001611">
    <property type="entry name" value="Leu-rich_rpt"/>
</dbReference>
<evidence type="ECO:0000313" key="3">
    <source>
        <dbReference type="Proteomes" id="UP001642409"/>
    </source>
</evidence>
<evidence type="ECO:0000313" key="2">
    <source>
        <dbReference type="EMBL" id="CAL6028721.1"/>
    </source>
</evidence>
<proteinExistence type="predicted"/>
<reference evidence="2 3" key="2">
    <citation type="submission" date="2024-07" db="EMBL/GenBank/DDBJ databases">
        <authorList>
            <person name="Akdeniz Z."/>
        </authorList>
    </citation>
    <scope>NUCLEOTIDE SEQUENCE [LARGE SCALE GENOMIC DNA]</scope>
</reference>
<dbReference type="AlphaFoldDB" id="A0AA86V5X9"/>
<evidence type="ECO:0000313" key="1">
    <source>
        <dbReference type="EMBL" id="CAI9977562.1"/>
    </source>
</evidence>
<accession>A0AA86V5X9</accession>